<accession>A0A603L138</accession>
<evidence type="ECO:0000313" key="1">
    <source>
        <dbReference type="EMBL" id="ECT9426740.1"/>
    </source>
</evidence>
<proteinExistence type="predicted"/>
<name>A0A603L138_SALER</name>
<reference evidence="1" key="1">
    <citation type="submission" date="2018-07" db="EMBL/GenBank/DDBJ databases">
        <authorList>
            <consortium name="PulseNet: The National Subtyping Network for Foodborne Disease Surveillance"/>
            <person name="Tarr C.L."/>
            <person name="Trees E."/>
            <person name="Katz L.S."/>
            <person name="Carleton-Romer H.A."/>
            <person name="Stroika S."/>
            <person name="Kucerova Z."/>
            <person name="Roache K.F."/>
            <person name="Sabol A.L."/>
            <person name="Besser J."/>
            <person name="Gerner-Smidt P."/>
        </authorList>
    </citation>
    <scope>NUCLEOTIDE SEQUENCE [LARGE SCALE GENOMIC DNA]</scope>
    <source>
        <strain evidence="1">PNUSAS018503</strain>
    </source>
</reference>
<sequence>MKCSCNDSNQKISIWRSTTKAISHEDKIMTVITYGKSTFAGNAKTRRHERRRKLAMERETISNIIDSIFGCDAPDASQEVKAHRVDRVTKAVSRAGNKVKQQEVERKQNRIYYRDANPLGNKIHAVQKQRGKSIPAYFD</sequence>
<dbReference type="EMBL" id="AAKOJA010000011">
    <property type="protein sequence ID" value="ECT9426740.1"/>
    <property type="molecule type" value="Genomic_DNA"/>
</dbReference>
<gene>
    <name evidence="1" type="ORF">CG587_19880</name>
</gene>
<organism evidence="1">
    <name type="scientific">Salmonella enterica</name>
    <name type="common">Salmonella choleraesuis</name>
    <dbReference type="NCBI Taxonomy" id="28901"/>
    <lineage>
        <taxon>Bacteria</taxon>
        <taxon>Pseudomonadati</taxon>
        <taxon>Pseudomonadota</taxon>
        <taxon>Gammaproteobacteria</taxon>
        <taxon>Enterobacterales</taxon>
        <taxon>Enterobacteriaceae</taxon>
        <taxon>Salmonella</taxon>
    </lineage>
</organism>
<dbReference type="InterPro" id="IPR057902">
    <property type="entry name" value="N_peptide"/>
</dbReference>
<dbReference type="AlphaFoldDB" id="A0A603L138"/>
<dbReference type="Proteomes" id="UP000839904">
    <property type="component" value="Unassembled WGS sequence"/>
</dbReference>
<dbReference type="Pfam" id="PF25694">
    <property type="entry name" value="N_peptide"/>
    <property type="match status" value="1"/>
</dbReference>
<protein>
    <submittedName>
        <fullName evidence="1">Uncharacterized protein</fullName>
    </submittedName>
</protein>
<comment type="caution">
    <text evidence="1">The sequence shown here is derived from an EMBL/GenBank/DDBJ whole genome shotgun (WGS) entry which is preliminary data.</text>
</comment>